<dbReference type="Proteomes" id="UP000636891">
    <property type="component" value="Unassembled WGS sequence"/>
</dbReference>
<evidence type="ECO:0000259" key="7">
    <source>
        <dbReference type="Pfam" id="PF10035"/>
    </source>
</evidence>
<dbReference type="Pfam" id="PF10035">
    <property type="entry name" value="DUF2179"/>
    <property type="match status" value="1"/>
</dbReference>
<dbReference type="Pfam" id="PF02588">
    <property type="entry name" value="YitT_membrane"/>
    <property type="match status" value="1"/>
</dbReference>
<feature type="transmembrane region" description="Helical" evidence="6">
    <location>
        <begin position="125"/>
        <end position="144"/>
    </location>
</feature>
<gene>
    <name evidence="8" type="ORF">H8S08_07035</name>
</gene>
<dbReference type="InterPro" id="IPR003740">
    <property type="entry name" value="YitT"/>
</dbReference>
<evidence type="ECO:0000256" key="2">
    <source>
        <dbReference type="ARBA" id="ARBA00022475"/>
    </source>
</evidence>
<dbReference type="Gene3D" id="3.30.70.120">
    <property type="match status" value="1"/>
</dbReference>
<dbReference type="PANTHER" id="PTHR33545">
    <property type="entry name" value="UPF0750 MEMBRANE PROTEIN YITT-RELATED"/>
    <property type="match status" value="1"/>
</dbReference>
<evidence type="ECO:0000256" key="6">
    <source>
        <dbReference type="SAM" id="Phobius"/>
    </source>
</evidence>
<organism evidence="8 9">
    <name type="scientific">Alistipes hominis</name>
    <dbReference type="NCBI Taxonomy" id="2763015"/>
    <lineage>
        <taxon>Bacteria</taxon>
        <taxon>Pseudomonadati</taxon>
        <taxon>Bacteroidota</taxon>
        <taxon>Bacteroidia</taxon>
        <taxon>Bacteroidales</taxon>
        <taxon>Rikenellaceae</taxon>
        <taxon>Alistipes</taxon>
    </lineage>
</organism>
<feature type="transmembrane region" description="Helical" evidence="6">
    <location>
        <begin position="55"/>
        <end position="78"/>
    </location>
</feature>
<dbReference type="InterPro" id="IPR019264">
    <property type="entry name" value="DUF2179"/>
</dbReference>
<feature type="transmembrane region" description="Helical" evidence="6">
    <location>
        <begin position="85"/>
        <end position="105"/>
    </location>
</feature>
<reference evidence="8 9" key="1">
    <citation type="submission" date="2020-08" db="EMBL/GenBank/DDBJ databases">
        <title>Genome public.</title>
        <authorList>
            <person name="Liu C."/>
            <person name="Sun Q."/>
        </authorList>
    </citation>
    <scope>NUCLEOTIDE SEQUENCE [LARGE SCALE GENOMIC DNA]</scope>
    <source>
        <strain evidence="8 9">New-7</strain>
    </source>
</reference>
<dbReference type="PANTHER" id="PTHR33545:SF9">
    <property type="entry name" value="UPF0750 MEMBRANE PROTEIN YITE"/>
    <property type="match status" value="1"/>
</dbReference>
<feature type="transmembrane region" description="Helical" evidence="6">
    <location>
        <begin position="15"/>
        <end position="35"/>
    </location>
</feature>
<evidence type="ECO:0000256" key="5">
    <source>
        <dbReference type="ARBA" id="ARBA00023136"/>
    </source>
</evidence>
<dbReference type="InterPro" id="IPR015867">
    <property type="entry name" value="N-reg_PII/ATP_PRibTrfase_C"/>
</dbReference>
<feature type="transmembrane region" description="Helical" evidence="6">
    <location>
        <begin position="168"/>
        <end position="188"/>
    </location>
</feature>
<evidence type="ECO:0000313" key="9">
    <source>
        <dbReference type="Proteomes" id="UP000636891"/>
    </source>
</evidence>
<name>A0ABR7CM85_9BACT</name>
<comment type="caution">
    <text evidence="8">The sequence shown here is derived from an EMBL/GenBank/DDBJ whole genome shotgun (WGS) entry which is preliminary data.</text>
</comment>
<keyword evidence="5 6" id="KW-0472">Membrane</keyword>
<keyword evidence="9" id="KW-1185">Reference proteome</keyword>
<dbReference type="CDD" id="cd16380">
    <property type="entry name" value="YitT_C"/>
    <property type="match status" value="1"/>
</dbReference>
<evidence type="ECO:0000256" key="1">
    <source>
        <dbReference type="ARBA" id="ARBA00004651"/>
    </source>
</evidence>
<comment type="subcellular location">
    <subcellularLocation>
        <location evidence="1">Cell membrane</location>
        <topology evidence="1">Multi-pass membrane protein</topology>
    </subcellularLocation>
</comment>
<dbReference type="InterPro" id="IPR051461">
    <property type="entry name" value="UPF0750_membrane"/>
</dbReference>
<sequence length="304" mass="33571">MIPKVYDRWLARQSVVSWIYVFVGSVVLSAGFVLFMNPYRIVPGGVYGAGIVLHYLFPSVQVGTFGLMLDIPLLLVGMKVFGRAFGAKTIFSALLIPLSMNAMTWLFGESPETLFGGAMNLSQDMFLPCIFGGVLIGAGTGLIIKSHATSGGTDIIAKLLTRYAHIRFSRGILIVDSCVVLFGMIVLGDWRLPLYSLVTIFVSSRVIDYILDGASYDKLLFIVSDRREQIREYILERMGRGGTYLKASGLYTARDKEVIFVVVSRGEVSMVRSMVHEIDPTAFVVIVDADETYGDGFKPFPQKE</sequence>
<protein>
    <submittedName>
        <fullName evidence="8">YitT family protein</fullName>
    </submittedName>
</protein>
<evidence type="ECO:0000256" key="4">
    <source>
        <dbReference type="ARBA" id="ARBA00022989"/>
    </source>
</evidence>
<keyword evidence="4 6" id="KW-1133">Transmembrane helix</keyword>
<evidence type="ECO:0000256" key="3">
    <source>
        <dbReference type="ARBA" id="ARBA00022692"/>
    </source>
</evidence>
<keyword evidence="2" id="KW-1003">Cell membrane</keyword>
<feature type="domain" description="DUF2179" evidence="7">
    <location>
        <begin position="240"/>
        <end position="294"/>
    </location>
</feature>
<evidence type="ECO:0000313" key="8">
    <source>
        <dbReference type="EMBL" id="MBC5616773.1"/>
    </source>
</evidence>
<dbReference type="RefSeq" id="WP_101572536.1">
    <property type="nucleotide sequence ID" value="NZ_JACOOK010000003.1"/>
</dbReference>
<proteinExistence type="predicted"/>
<dbReference type="PIRSF" id="PIRSF006483">
    <property type="entry name" value="Membrane_protein_YitT"/>
    <property type="match status" value="1"/>
</dbReference>
<dbReference type="EMBL" id="JACOOK010000003">
    <property type="protein sequence ID" value="MBC5616773.1"/>
    <property type="molecule type" value="Genomic_DNA"/>
</dbReference>
<keyword evidence="3 6" id="KW-0812">Transmembrane</keyword>
<accession>A0ABR7CM85</accession>